<dbReference type="InterPro" id="IPR003010">
    <property type="entry name" value="C-N_Hydrolase"/>
</dbReference>
<keyword evidence="3" id="KW-0732">Signal</keyword>
<organism evidence="5 6">
    <name type="scientific">Phyllotreta striolata</name>
    <name type="common">Striped flea beetle</name>
    <name type="synonym">Crioceris striolata</name>
    <dbReference type="NCBI Taxonomy" id="444603"/>
    <lineage>
        <taxon>Eukaryota</taxon>
        <taxon>Metazoa</taxon>
        <taxon>Ecdysozoa</taxon>
        <taxon>Arthropoda</taxon>
        <taxon>Hexapoda</taxon>
        <taxon>Insecta</taxon>
        <taxon>Pterygota</taxon>
        <taxon>Neoptera</taxon>
        <taxon>Endopterygota</taxon>
        <taxon>Coleoptera</taxon>
        <taxon>Polyphaga</taxon>
        <taxon>Cucujiformia</taxon>
        <taxon>Chrysomeloidea</taxon>
        <taxon>Chrysomelidae</taxon>
        <taxon>Galerucinae</taxon>
        <taxon>Alticini</taxon>
        <taxon>Phyllotreta</taxon>
    </lineage>
</organism>
<dbReference type="InterPro" id="IPR043957">
    <property type="entry name" value="Vanin_C"/>
</dbReference>
<protein>
    <recommendedName>
        <fullName evidence="4">CN hydrolase domain-containing protein</fullName>
    </recommendedName>
</protein>
<dbReference type="InterPro" id="IPR036526">
    <property type="entry name" value="C-N_Hydrolase_sf"/>
</dbReference>
<evidence type="ECO:0000256" key="1">
    <source>
        <dbReference type="ARBA" id="ARBA00008225"/>
    </source>
</evidence>
<gene>
    <name evidence="5" type="ORF">PHYEVI_LOCUS786</name>
</gene>
<evidence type="ECO:0000313" key="6">
    <source>
        <dbReference type="Proteomes" id="UP001153712"/>
    </source>
</evidence>
<feature type="domain" description="CN hydrolase" evidence="4">
    <location>
        <begin position="26"/>
        <end position="294"/>
    </location>
</feature>
<dbReference type="PANTHER" id="PTHR10609">
    <property type="entry name" value="BIOTINIDASE-RELATED"/>
    <property type="match status" value="1"/>
</dbReference>
<evidence type="ECO:0000259" key="4">
    <source>
        <dbReference type="PROSITE" id="PS50263"/>
    </source>
</evidence>
<dbReference type="Pfam" id="PF00795">
    <property type="entry name" value="CN_hydrolase"/>
    <property type="match status" value="1"/>
</dbReference>
<dbReference type="InterPro" id="IPR040154">
    <property type="entry name" value="Biotinidase/VNN"/>
</dbReference>
<evidence type="ECO:0000256" key="2">
    <source>
        <dbReference type="ARBA" id="ARBA00022801"/>
    </source>
</evidence>
<accession>A0A9N9TAA9</accession>
<proteinExistence type="inferred from homology"/>
<dbReference type="OrthoDB" id="10250282at2759"/>
<evidence type="ECO:0000256" key="3">
    <source>
        <dbReference type="SAM" id="SignalP"/>
    </source>
</evidence>
<keyword evidence="2" id="KW-0378">Hydrolase</keyword>
<feature type="signal peptide" evidence="3">
    <location>
        <begin position="1"/>
        <end position="20"/>
    </location>
</feature>
<dbReference type="PANTHER" id="PTHR10609:SF14">
    <property type="entry name" value="BIOTINIDASE"/>
    <property type="match status" value="1"/>
</dbReference>
<dbReference type="AlphaFoldDB" id="A0A9N9TAA9"/>
<dbReference type="SUPFAM" id="SSF56317">
    <property type="entry name" value="Carbon-nitrogen hydrolase"/>
    <property type="match status" value="1"/>
</dbReference>
<reference evidence="5" key="1">
    <citation type="submission" date="2022-01" db="EMBL/GenBank/DDBJ databases">
        <authorList>
            <person name="King R."/>
        </authorList>
    </citation>
    <scope>NUCLEOTIDE SEQUENCE</scope>
</reference>
<dbReference type="EMBL" id="OU900094">
    <property type="protein sequence ID" value="CAG9854323.1"/>
    <property type="molecule type" value="Genomic_DNA"/>
</dbReference>
<keyword evidence="6" id="KW-1185">Reference proteome</keyword>
<comment type="similarity">
    <text evidence="1">Belongs to the carbon-nitrogen hydrolase superfamily. BTD/VNN family.</text>
</comment>
<sequence length="526" mass="58807">MLGLLLKLHLINCMIIISYAQEANTYNAAVVEYPTSGFTNGTEDEKLTDRATKLIDLLKTITTILEIIVYPEHVLNTDVPPSLIATKIPEKFTDVICNSSDNNYKLYLKLFSCAAIKYNTSIAINVIEEEHCSTNTDCGTNTDKKYYNSLVVFDEHGLVSGRYRKWNLFGEYQLSTSDTPDIITITTKNNITFGLFICFDIIFSVPSMNLTRDLGVRNIIFPNNWISELPYLTSLQAQQMWAQENNVVLLAAGGNNPKTGASGSGIYNGEMGPINSTFIGGNGGNEVIVETISPDNALNVESLPPLNDETDSIAKDLDDFFLLRDLSMDDHSSILMNENSSIIQDTVCDNTLCCNFDISIAFNESMTGKYRYKYHLATFNGIRSFSGVRYAGIEACGVVACLNDSLSSCARRFSNYSEIYWPITFESIKVEADFIKDENRTQYPNSLTSSLRPVHPSYTHWGTVEEELLVTRRHILFSPQQRLLSFGIFGRDYGRDSSLIVKNGSIKRECEVGALVFIVALIHVLR</sequence>
<feature type="chain" id="PRO_5040276749" description="CN hydrolase domain-containing protein" evidence="3">
    <location>
        <begin position="21"/>
        <end position="526"/>
    </location>
</feature>
<dbReference type="Pfam" id="PF19018">
    <property type="entry name" value="Vanin_C"/>
    <property type="match status" value="1"/>
</dbReference>
<dbReference type="GO" id="GO:0016787">
    <property type="term" value="F:hydrolase activity"/>
    <property type="evidence" value="ECO:0007669"/>
    <property type="project" value="UniProtKB-KW"/>
</dbReference>
<dbReference type="Gene3D" id="3.60.110.10">
    <property type="entry name" value="Carbon-nitrogen hydrolase"/>
    <property type="match status" value="1"/>
</dbReference>
<dbReference type="Proteomes" id="UP001153712">
    <property type="component" value="Chromosome 1"/>
</dbReference>
<name>A0A9N9TAA9_PHYSR</name>
<dbReference type="PROSITE" id="PS50263">
    <property type="entry name" value="CN_HYDROLASE"/>
    <property type="match status" value="1"/>
</dbReference>
<evidence type="ECO:0000313" key="5">
    <source>
        <dbReference type="EMBL" id="CAG9854323.1"/>
    </source>
</evidence>